<proteinExistence type="inferred from homology"/>
<keyword evidence="8" id="KW-0811">Translocation</keyword>
<dbReference type="Gene3D" id="1.25.40.440">
    <property type="entry name" value="Nucleoporin, helical domain, central subdomain"/>
    <property type="match status" value="1"/>
</dbReference>
<keyword evidence="9" id="KW-0906">Nuclear pore complex</keyword>
<dbReference type="PANTHER" id="PTHR10350:SF6">
    <property type="entry name" value="NUCLEAR PORE COMPLEX PROTEIN NUP155"/>
    <property type="match status" value="1"/>
</dbReference>
<evidence type="ECO:0000259" key="14">
    <source>
        <dbReference type="Pfam" id="PF08801"/>
    </source>
</evidence>
<evidence type="ECO:0000256" key="8">
    <source>
        <dbReference type="ARBA" id="ARBA00023010"/>
    </source>
</evidence>
<dbReference type="GO" id="GO:0017056">
    <property type="term" value="F:structural constituent of nuclear pore"/>
    <property type="evidence" value="ECO:0007669"/>
    <property type="project" value="EnsemblFungi"/>
</dbReference>
<dbReference type="GO" id="GO:0031507">
    <property type="term" value="P:heterochromatin formation"/>
    <property type="evidence" value="ECO:0007669"/>
    <property type="project" value="EnsemblFungi"/>
</dbReference>
<dbReference type="VEuPathDB" id="FungiDB:GWK60_G03223"/>
<comment type="caution">
    <text evidence="15">The sequence shown here is derived from an EMBL/GenBank/DDBJ whole genome shotgun (WGS) entry which is preliminary data.</text>
</comment>
<dbReference type="FunFam" id="1.25.40.440:FF:000001">
    <property type="entry name" value="Nuclear pore complex subunit"/>
    <property type="match status" value="1"/>
</dbReference>
<evidence type="ECO:0000256" key="5">
    <source>
        <dbReference type="ARBA" id="ARBA00022448"/>
    </source>
</evidence>
<dbReference type="InterPro" id="IPR007187">
    <property type="entry name" value="Nucleoporin_Nup133/Nup155_C"/>
</dbReference>
<dbReference type="GO" id="GO:0000972">
    <property type="term" value="P:transcription-dependent tethering of RNA polymerase II gene DNA at nuclear periphery"/>
    <property type="evidence" value="ECO:0007669"/>
    <property type="project" value="TreeGrafter"/>
</dbReference>
<evidence type="ECO:0000256" key="7">
    <source>
        <dbReference type="ARBA" id="ARBA00022927"/>
    </source>
</evidence>
<dbReference type="VEuPathDB" id="FungiDB:GVI51_G03223"/>
<accession>A0A0W0C7C9</accession>
<dbReference type="GO" id="GO:1990841">
    <property type="term" value="F:promoter-specific chromatin binding"/>
    <property type="evidence" value="ECO:0007669"/>
    <property type="project" value="EnsemblFungi"/>
</dbReference>
<evidence type="ECO:0000256" key="4">
    <source>
        <dbReference type="ARBA" id="ARBA00007373"/>
    </source>
</evidence>
<dbReference type="GO" id="GO:0036228">
    <property type="term" value="P:protein localization to nuclear inner membrane"/>
    <property type="evidence" value="ECO:0007669"/>
    <property type="project" value="EnsemblFungi"/>
</dbReference>
<dbReference type="Pfam" id="PF03177">
    <property type="entry name" value="Nucleoporin_C"/>
    <property type="match status" value="1"/>
</dbReference>
<dbReference type="Pfam" id="PF08801">
    <property type="entry name" value="Nucleoporin_N"/>
    <property type="match status" value="1"/>
</dbReference>
<feature type="region of interest" description="Disordered" evidence="12">
    <location>
        <begin position="708"/>
        <end position="733"/>
    </location>
</feature>
<feature type="domain" description="Nucleoporin Nup133/Nup155-like C-terminal" evidence="13">
    <location>
        <begin position="745"/>
        <end position="1446"/>
    </location>
</feature>
<protein>
    <submittedName>
        <fullName evidence="15">Nucleoporin NUP170</fullName>
    </submittedName>
</protein>
<dbReference type="VEuPathDB" id="FungiDB:B1J91_G03355g"/>
<evidence type="ECO:0000256" key="2">
    <source>
        <dbReference type="ARBA" id="ARBA00004567"/>
    </source>
</evidence>
<evidence type="ECO:0000313" key="16">
    <source>
        <dbReference type="Proteomes" id="UP000054886"/>
    </source>
</evidence>
<dbReference type="GO" id="GO:0006405">
    <property type="term" value="P:RNA export from nucleus"/>
    <property type="evidence" value="ECO:0007669"/>
    <property type="project" value="TreeGrafter"/>
</dbReference>
<dbReference type="EMBL" id="LLZZ01000107">
    <property type="protein sequence ID" value="KTB07546.1"/>
    <property type="molecule type" value="Genomic_DNA"/>
</dbReference>
<dbReference type="GO" id="GO:0007059">
    <property type="term" value="P:chromosome segregation"/>
    <property type="evidence" value="ECO:0007669"/>
    <property type="project" value="EnsemblFungi"/>
</dbReference>
<dbReference type="GO" id="GO:0051028">
    <property type="term" value="P:mRNA transport"/>
    <property type="evidence" value="ECO:0007669"/>
    <property type="project" value="UniProtKB-KW"/>
</dbReference>
<dbReference type="InterPro" id="IPR042537">
    <property type="entry name" value="Nucleoporin_Nup155_C_2"/>
</dbReference>
<keyword evidence="11" id="KW-0539">Nucleus</keyword>
<feature type="domain" description="Nucleoporin Nup133/Nup155-like N-terminal" evidence="14">
    <location>
        <begin position="135"/>
        <end position="625"/>
    </location>
</feature>
<keyword evidence="6" id="KW-0509">mRNA transport</keyword>
<evidence type="ECO:0000259" key="13">
    <source>
        <dbReference type="Pfam" id="PF03177"/>
    </source>
</evidence>
<dbReference type="GO" id="GO:0051292">
    <property type="term" value="P:nuclear pore complex assembly"/>
    <property type="evidence" value="ECO:0007669"/>
    <property type="project" value="EnsemblFungi"/>
</dbReference>
<feature type="region of interest" description="Disordered" evidence="12">
    <location>
        <begin position="528"/>
        <end position="548"/>
    </location>
</feature>
<dbReference type="PANTHER" id="PTHR10350">
    <property type="entry name" value="NUCLEAR PORE COMPLEX PROTEIN NUP155"/>
    <property type="match status" value="1"/>
</dbReference>
<dbReference type="InterPro" id="IPR004870">
    <property type="entry name" value="Nucleoporin_Nup155"/>
</dbReference>
<keyword evidence="7" id="KW-0653">Protein transport</keyword>
<evidence type="ECO:0000256" key="12">
    <source>
        <dbReference type="SAM" id="MobiDB-lite"/>
    </source>
</evidence>
<dbReference type="SUPFAM" id="SSF55031">
    <property type="entry name" value="Bacterial exopeptidase dimerisation domain"/>
    <property type="match status" value="1"/>
</dbReference>
<dbReference type="InterPro" id="IPR036264">
    <property type="entry name" value="Bact_exopeptidase_dim_dom"/>
</dbReference>
<dbReference type="GO" id="GO:0034398">
    <property type="term" value="P:telomere tethering at nuclear periphery"/>
    <property type="evidence" value="ECO:0007669"/>
    <property type="project" value="EnsemblFungi"/>
</dbReference>
<dbReference type="GO" id="GO:0006606">
    <property type="term" value="P:protein import into nucleus"/>
    <property type="evidence" value="ECO:0007669"/>
    <property type="project" value="TreeGrafter"/>
</dbReference>
<dbReference type="Gene3D" id="1.20.58.1780">
    <property type="match status" value="1"/>
</dbReference>
<comment type="similarity">
    <text evidence="4">Belongs to the non-repetitive/WGA-negative nucleoporin family.</text>
</comment>
<reference evidence="15 16" key="1">
    <citation type="submission" date="2015-10" db="EMBL/GenBank/DDBJ databases">
        <title>Draft genomes sequences of Candida glabrata isolates 1A, 1B, 2A, 2B, 3A and 3B.</title>
        <authorList>
            <person name="Haavelsrud O.E."/>
            <person name="Gaustad P."/>
        </authorList>
    </citation>
    <scope>NUCLEOTIDE SEQUENCE [LARGE SCALE GENOMIC DNA]</scope>
    <source>
        <strain evidence="15">910700640</strain>
    </source>
</reference>
<dbReference type="InterPro" id="IPR014908">
    <property type="entry name" value="Nucleoporin_Nup133/Nup155_N"/>
</dbReference>
<dbReference type="GO" id="GO:0044611">
    <property type="term" value="C:nuclear pore inner ring"/>
    <property type="evidence" value="ECO:0007669"/>
    <property type="project" value="EnsemblFungi"/>
</dbReference>
<gene>
    <name evidence="15" type="ORF">AO440_001624</name>
</gene>
<dbReference type="GO" id="GO:0031965">
    <property type="term" value="C:nuclear membrane"/>
    <property type="evidence" value="ECO:0007669"/>
    <property type="project" value="UniProtKB-SubCell"/>
</dbReference>
<dbReference type="InterPro" id="IPR042533">
    <property type="entry name" value="Nucleoporin_Nup155_C_1"/>
</dbReference>
<evidence type="ECO:0000256" key="6">
    <source>
        <dbReference type="ARBA" id="ARBA00022816"/>
    </source>
</evidence>
<feature type="compositionally biased region" description="Low complexity" evidence="12">
    <location>
        <begin position="528"/>
        <end position="538"/>
    </location>
</feature>
<keyword evidence="10" id="KW-0472">Membrane</keyword>
<dbReference type="Gene3D" id="1.10.167.20">
    <property type="match status" value="1"/>
</dbReference>
<feature type="compositionally biased region" description="Polar residues" evidence="12">
    <location>
        <begin position="713"/>
        <end position="728"/>
    </location>
</feature>
<evidence type="ECO:0000256" key="3">
    <source>
        <dbReference type="ARBA" id="ARBA00004620"/>
    </source>
</evidence>
<comment type="subcellular location">
    <subcellularLocation>
        <location evidence="1">Nucleus membrane</location>
        <topology evidence="1">Peripheral membrane protein</topology>
        <orientation evidence="1">Cytoplasmic side</orientation>
    </subcellularLocation>
    <subcellularLocation>
        <location evidence="3">Nucleus membrane</location>
        <topology evidence="3">Peripheral membrane protein</topology>
        <orientation evidence="3">Nucleoplasmic side</orientation>
    </subcellularLocation>
    <subcellularLocation>
        <location evidence="2">Nucleus</location>
        <location evidence="2">Nuclear pore complex</location>
    </subcellularLocation>
</comment>
<name>A0A0W0C7C9_CANGB</name>
<keyword evidence="5" id="KW-0813">Transport</keyword>
<organism evidence="15 16">
    <name type="scientific">Candida glabrata</name>
    <name type="common">Yeast</name>
    <name type="synonym">Torulopsis glabrata</name>
    <dbReference type="NCBI Taxonomy" id="5478"/>
    <lineage>
        <taxon>Eukaryota</taxon>
        <taxon>Fungi</taxon>
        <taxon>Dikarya</taxon>
        <taxon>Ascomycota</taxon>
        <taxon>Saccharomycotina</taxon>
        <taxon>Saccharomycetes</taxon>
        <taxon>Saccharomycetales</taxon>
        <taxon>Saccharomycetaceae</taxon>
        <taxon>Nakaseomyces</taxon>
    </lineage>
</organism>
<dbReference type="GO" id="GO:0099115">
    <property type="term" value="C:chromosome, subtelomeric region"/>
    <property type="evidence" value="ECO:0007669"/>
    <property type="project" value="EnsemblFungi"/>
</dbReference>
<dbReference type="GO" id="GO:0044877">
    <property type="term" value="F:protein-containing complex binding"/>
    <property type="evidence" value="ECO:0007669"/>
    <property type="project" value="EnsemblFungi"/>
</dbReference>
<evidence type="ECO:0000256" key="1">
    <source>
        <dbReference type="ARBA" id="ARBA00004335"/>
    </source>
</evidence>
<sequence length="1452" mass="163746">MYSTPLKNRYDYGATQFVDAQQVNGVTNNNIIGSSNGVATGNMGTTYKTPGPLSSNVGIRSTLNYPPSLDSSILTTTTEHVRIPGLASAKPLELASQYVDHLYRMDANTPILDERSYYNNGVNYNFTKEVGGLGAFTPFERQKVVSIPDDILQEASNTELKSDMGIFPEIDRCWFTIDNRIILWNINDSTEYQTIDDIKHAILKIQLVKPKPNTFVSHVKHLLVVATVFDIYILAVSYKKETNELSIFNTGMSVNVQGMNVNNITCYEKTGQIFFSGKSNGLNVWELQYTGSDDWFNSKCTKSCRTQSTFSSLLPTNILSKLPGSNLVQSMFDDSNSHGQESIIQITIDQSRGILYTLSSTSKIHAYIITGKSLEGAISVEPSYIKRIIGATTARGAPILAPKYLKLAKLSPVVQAENGNLFLVAITIGGVRLYFNGFVGRTSIEALRLESIKFPPSSVTPEILQKELEQQQLEQQKRSLPFYSTLNSTESVVLKFQKKSSVLLETTTSAEIISPGIFFSAVVKNNENNNNANQNKDNTTPSDNKFTEPENKLFVSVPDYGILKTFGKYVENATFLDTVSPVKEIKVLTKTFNASNKPEGYANTFATQYSSEELKIAVLTNSSLEIYRYRTPDEIFESLIDNPLPFILNYGLTEACSSALFVTCKFDKSELLRSKALTFYTVGIPGAIDIKPSYSRNIVTSLLSRSSLSSTTPQKSTMSLDTLRSQHSSRSENDVGYDVDDVILSPRFYGSTLLITRLFRDVWRKNVFVSDPKVTSSQTNNSSKENNVITNISVSKSDIEYYLSSISILGEFFTKYGDTIATVSSANVVTENGYKTFDKSEDVANQAESIAFNSLFKLVQSMKEALSFLNVLFEESEMEGIENPYAAFKDIIGFLNRNTQLQLSRLTFKDLFSPNENTRSLLREILLSIINRNISRGTSIEYIASALQERCGSFCSSDDILSFRATEHLRKAKEIGLKDSDTLKLHLNSAVKLFESIAKCLSMEKLREITSIMLSLDCYAKTIEFLLNIANAIDKGNLAAQYVDNGSLINDERKKFYDRRIQIYDLVFEVLVKVDQLSVSPNLSYPTASVCSETDIAAMRTETYRVILNYNDKLFHYHMYDWLVRENNEDKILQLDTRFILPYLQEKSQSSLQISNIMWIYLSKKSRYYQAAQVLYSLAISNFEIKLSERIECLSRANGFCNSACQLSEKQKMIQLASDIQEVLDIATVQEDILSLVLSDSRIDPTTKSELQTNLEGKILPVSDLFNDYAEPLGYHEICICIFKVSDFRDQDEIMSKWHELFDSLKKEVNFEQNPDETTNFLNLLSNVVIKIGRTVHTSEYVFPITELFPIICDIIQSLPQKYVREGFISSIFISAGISYSKLYYIIKDLIETSDSVNELFKKEMISLIKNWYENDAKVRDAFTYEEINNLSQYEVSNDPINKFVKRTGLNL</sequence>
<dbReference type="VEuPathDB" id="FungiDB:CAGL0G03355g"/>
<evidence type="ECO:0000256" key="10">
    <source>
        <dbReference type="ARBA" id="ARBA00023136"/>
    </source>
</evidence>
<evidence type="ECO:0000256" key="9">
    <source>
        <dbReference type="ARBA" id="ARBA00023132"/>
    </source>
</evidence>
<dbReference type="Proteomes" id="UP000054886">
    <property type="component" value="Unassembled WGS sequence"/>
</dbReference>
<evidence type="ECO:0000313" key="15">
    <source>
        <dbReference type="EMBL" id="KTB07546.1"/>
    </source>
</evidence>
<dbReference type="FunFam" id="1.25.40.450:FF:000002">
    <property type="entry name" value="Putative non-repetitive nucleoporin"/>
    <property type="match status" value="1"/>
</dbReference>
<evidence type="ECO:0000256" key="11">
    <source>
        <dbReference type="ARBA" id="ARBA00023242"/>
    </source>
</evidence>
<dbReference type="Gene3D" id="1.20.120.1050">
    <property type="match status" value="1"/>
</dbReference>
<dbReference type="Gene3D" id="1.25.40.450">
    <property type="entry name" value="Nucleoporin, helical domain, N-terminal subdomain"/>
    <property type="match status" value="1"/>
</dbReference>